<protein>
    <submittedName>
        <fullName evidence="1">Uncharacterized protein</fullName>
    </submittedName>
</protein>
<dbReference type="Proteomes" id="UP000499080">
    <property type="component" value="Unassembled WGS sequence"/>
</dbReference>
<sequence length="112" mass="12850">MASVDRQSTRGTCAYARNCVTSAAVVVERNGTYFPDTPRKKLGLKSCGRFVVSIPHIKETPRGESYIAFCELVWMFVLFGGNKERHDVNLLPAFSFKIRYRRINRRNPFPSF</sequence>
<evidence type="ECO:0000313" key="2">
    <source>
        <dbReference type="Proteomes" id="UP000499080"/>
    </source>
</evidence>
<reference evidence="1 2" key="1">
    <citation type="journal article" date="2019" name="Sci. Rep.">
        <title>Orb-weaving spider Araneus ventricosus genome elucidates the spidroin gene catalogue.</title>
        <authorList>
            <person name="Kono N."/>
            <person name="Nakamura H."/>
            <person name="Ohtoshi R."/>
            <person name="Moran D.A.P."/>
            <person name="Shinohara A."/>
            <person name="Yoshida Y."/>
            <person name="Fujiwara M."/>
            <person name="Mori M."/>
            <person name="Tomita M."/>
            <person name="Arakawa K."/>
        </authorList>
    </citation>
    <scope>NUCLEOTIDE SEQUENCE [LARGE SCALE GENOMIC DNA]</scope>
</reference>
<organism evidence="1 2">
    <name type="scientific">Araneus ventricosus</name>
    <name type="common">Orbweaver spider</name>
    <name type="synonym">Epeira ventricosa</name>
    <dbReference type="NCBI Taxonomy" id="182803"/>
    <lineage>
        <taxon>Eukaryota</taxon>
        <taxon>Metazoa</taxon>
        <taxon>Ecdysozoa</taxon>
        <taxon>Arthropoda</taxon>
        <taxon>Chelicerata</taxon>
        <taxon>Arachnida</taxon>
        <taxon>Araneae</taxon>
        <taxon>Araneomorphae</taxon>
        <taxon>Entelegynae</taxon>
        <taxon>Araneoidea</taxon>
        <taxon>Araneidae</taxon>
        <taxon>Araneus</taxon>
    </lineage>
</organism>
<comment type="caution">
    <text evidence="1">The sequence shown here is derived from an EMBL/GenBank/DDBJ whole genome shotgun (WGS) entry which is preliminary data.</text>
</comment>
<dbReference type="EMBL" id="BGPR01004289">
    <property type="protein sequence ID" value="GBM98049.1"/>
    <property type="molecule type" value="Genomic_DNA"/>
</dbReference>
<evidence type="ECO:0000313" key="1">
    <source>
        <dbReference type="EMBL" id="GBM98049.1"/>
    </source>
</evidence>
<gene>
    <name evidence="1" type="ORF">AVEN_257982_1</name>
</gene>
<accession>A0A4Y2K7X3</accession>
<name>A0A4Y2K7X3_ARAVE</name>
<dbReference type="AlphaFoldDB" id="A0A4Y2K7X3"/>
<proteinExistence type="predicted"/>
<keyword evidence="2" id="KW-1185">Reference proteome</keyword>